<dbReference type="FunFam" id="3.90.1440.10:FF:000003">
    <property type="entry name" value="Preprotein translocase SecA subunit"/>
    <property type="match status" value="1"/>
</dbReference>
<accession>A0A1F5Z034</accession>
<dbReference type="Pfam" id="PF21090">
    <property type="entry name" value="P-loop_SecA"/>
    <property type="match status" value="1"/>
</dbReference>
<evidence type="ECO:0000256" key="9">
    <source>
        <dbReference type="ARBA" id="ARBA00022967"/>
    </source>
</evidence>
<reference evidence="18 19" key="1">
    <citation type="journal article" date="2016" name="Nat. Commun.">
        <title>Thousands of microbial genomes shed light on interconnected biogeochemical processes in an aquifer system.</title>
        <authorList>
            <person name="Anantharaman K."/>
            <person name="Brown C.T."/>
            <person name="Hug L.A."/>
            <person name="Sharon I."/>
            <person name="Castelle C.J."/>
            <person name="Probst A.J."/>
            <person name="Thomas B.C."/>
            <person name="Singh A."/>
            <person name="Wilkins M.J."/>
            <person name="Karaoz U."/>
            <person name="Brodie E.L."/>
            <person name="Williams K.H."/>
            <person name="Hubbard S.S."/>
            <person name="Banfield J.F."/>
        </authorList>
    </citation>
    <scope>NUCLEOTIDE SEQUENCE [LARGE SCALE GENOMIC DNA]</scope>
</reference>
<dbReference type="PROSITE" id="PS51194">
    <property type="entry name" value="HELICASE_CTER"/>
    <property type="match status" value="1"/>
</dbReference>
<dbReference type="SUPFAM" id="SSF81886">
    <property type="entry name" value="Helical scaffold and wing domains of SecA"/>
    <property type="match status" value="1"/>
</dbReference>
<dbReference type="Gene3D" id="3.40.50.300">
    <property type="entry name" value="P-loop containing nucleotide triphosphate hydrolases"/>
    <property type="match status" value="3"/>
</dbReference>
<dbReference type="GO" id="GO:0043952">
    <property type="term" value="P:protein transport by the Sec complex"/>
    <property type="evidence" value="ECO:0007669"/>
    <property type="project" value="UniProtKB-ARBA"/>
</dbReference>
<feature type="compositionally biased region" description="Polar residues" evidence="14">
    <location>
        <begin position="813"/>
        <end position="829"/>
    </location>
</feature>
<evidence type="ECO:0000256" key="14">
    <source>
        <dbReference type="SAM" id="MobiDB-lite"/>
    </source>
</evidence>
<feature type="binding site" evidence="12">
    <location>
        <begin position="95"/>
        <end position="99"/>
    </location>
    <ligand>
        <name>ATP</name>
        <dbReference type="ChEBI" id="CHEBI:30616"/>
    </ligand>
</feature>
<keyword evidence="3 12" id="KW-0813">Transport</keyword>
<dbReference type="Pfam" id="PF07516">
    <property type="entry name" value="SecA_SW"/>
    <property type="match status" value="1"/>
</dbReference>
<comment type="function">
    <text evidence="12">Part of the Sec protein translocase complex. Interacts with the SecYEG preprotein conducting channel. Has a central role in coupling the hydrolysis of ATP to the transfer of proteins into and across the cell membrane, serving as an ATP-driven molecular motor driving the stepwise translocation of polypeptide chains across the membrane.</text>
</comment>
<dbReference type="GO" id="GO:0065002">
    <property type="term" value="P:intracellular protein transmembrane transport"/>
    <property type="evidence" value="ECO:0007669"/>
    <property type="project" value="UniProtKB-UniRule"/>
</dbReference>
<dbReference type="EMBL" id="MFJG01000030">
    <property type="protein sequence ID" value="OGG05713.1"/>
    <property type="molecule type" value="Genomic_DNA"/>
</dbReference>
<dbReference type="PANTHER" id="PTHR30612">
    <property type="entry name" value="SECA INNER MEMBRANE COMPONENT OF SEC PROTEIN SECRETION SYSTEM"/>
    <property type="match status" value="1"/>
</dbReference>
<dbReference type="InterPro" id="IPR014001">
    <property type="entry name" value="Helicase_ATP-bd"/>
</dbReference>
<dbReference type="InterPro" id="IPR036266">
    <property type="entry name" value="SecA_Wing/Scaffold_sf"/>
</dbReference>
<dbReference type="Pfam" id="PF07517">
    <property type="entry name" value="SecA_DEAD"/>
    <property type="match status" value="1"/>
</dbReference>
<organism evidence="18 19">
    <name type="scientific">Candidatus Gottesmanbacteria bacterium RIFCSPHIGHO2_01_FULL_42_12</name>
    <dbReference type="NCBI Taxonomy" id="1798377"/>
    <lineage>
        <taxon>Bacteria</taxon>
        <taxon>Candidatus Gottesmaniibacteriota</taxon>
    </lineage>
</organism>
<dbReference type="InterPro" id="IPR000185">
    <property type="entry name" value="SecA"/>
</dbReference>
<keyword evidence="5 12" id="KW-0963">Cytoplasm</keyword>
<dbReference type="Gene3D" id="1.10.3060.10">
    <property type="entry name" value="Helical scaffold and wing domains of SecA"/>
    <property type="match status" value="1"/>
</dbReference>
<dbReference type="Pfam" id="PF01043">
    <property type="entry name" value="SecA_PP_bind"/>
    <property type="match status" value="1"/>
</dbReference>
<dbReference type="PANTHER" id="PTHR30612:SF0">
    <property type="entry name" value="CHLOROPLAST PROTEIN-TRANSPORTING ATPASE"/>
    <property type="match status" value="1"/>
</dbReference>
<dbReference type="CDD" id="cd17928">
    <property type="entry name" value="DEXDc_SecA"/>
    <property type="match status" value="1"/>
</dbReference>
<evidence type="ECO:0000256" key="7">
    <source>
        <dbReference type="ARBA" id="ARBA00022840"/>
    </source>
</evidence>
<evidence type="ECO:0000313" key="18">
    <source>
        <dbReference type="EMBL" id="OGG05713.1"/>
    </source>
</evidence>
<dbReference type="InterPro" id="IPR011116">
    <property type="entry name" value="SecA_Wing/Scaffold"/>
</dbReference>
<evidence type="ECO:0000256" key="12">
    <source>
        <dbReference type="HAMAP-Rule" id="MF_01382"/>
    </source>
</evidence>
<name>A0A1F5Z034_9BACT</name>
<dbReference type="AlphaFoldDB" id="A0A1F5Z034"/>
<dbReference type="InterPro" id="IPR011130">
    <property type="entry name" value="SecA_preprotein_X-link_dom"/>
</dbReference>
<evidence type="ECO:0000256" key="4">
    <source>
        <dbReference type="ARBA" id="ARBA00022475"/>
    </source>
</evidence>
<evidence type="ECO:0000256" key="6">
    <source>
        <dbReference type="ARBA" id="ARBA00022741"/>
    </source>
</evidence>
<keyword evidence="7 12" id="KW-0067">ATP-binding</keyword>
<dbReference type="PRINTS" id="PR00906">
    <property type="entry name" value="SECA"/>
</dbReference>
<dbReference type="FunFam" id="3.40.50.300:FF:000113">
    <property type="entry name" value="Preprotein translocase subunit SecA"/>
    <property type="match status" value="1"/>
</dbReference>
<dbReference type="Gene3D" id="3.90.1440.10">
    <property type="entry name" value="SecA, preprotein cross-linking domain"/>
    <property type="match status" value="1"/>
</dbReference>
<dbReference type="GO" id="GO:0005886">
    <property type="term" value="C:plasma membrane"/>
    <property type="evidence" value="ECO:0007669"/>
    <property type="project" value="UniProtKB-SubCell"/>
</dbReference>
<evidence type="ECO:0000256" key="3">
    <source>
        <dbReference type="ARBA" id="ARBA00022448"/>
    </source>
</evidence>
<dbReference type="CDD" id="cd18803">
    <property type="entry name" value="SF2_C_secA"/>
    <property type="match status" value="1"/>
</dbReference>
<dbReference type="GO" id="GO:0005829">
    <property type="term" value="C:cytosol"/>
    <property type="evidence" value="ECO:0007669"/>
    <property type="project" value="TreeGrafter"/>
</dbReference>
<dbReference type="GO" id="GO:0031522">
    <property type="term" value="C:cell envelope Sec protein transport complex"/>
    <property type="evidence" value="ECO:0007669"/>
    <property type="project" value="TreeGrafter"/>
</dbReference>
<evidence type="ECO:0000259" key="15">
    <source>
        <dbReference type="PROSITE" id="PS51192"/>
    </source>
</evidence>
<gene>
    <name evidence="12" type="primary">secA</name>
    <name evidence="18" type="ORF">A2872_04705</name>
</gene>
<keyword evidence="4 12" id="KW-1003">Cell membrane</keyword>
<comment type="catalytic activity">
    <reaction evidence="12">
        <text>ATP + H2O + cellular proteinSide 1 = ADP + phosphate + cellular proteinSide 2.</text>
        <dbReference type="EC" id="7.4.2.8"/>
    </reaction>
</comment>
<dbReference type="PROSITE" id="PS51192">
    <property type="entry name" value="HELICASE_ATP_BIND_1"/>
    <property type="match status" value="1"/>
</dbReference>
<dbReference type="EC" id="7.4.2.8" evidence="12"/>
<feature type="binding site" evidence="12">
    <location>
        <position position="504"/>
    </location>
    <ligand>
        <name>ATP</name>
        <dbReference type="ChEBI" id="CHEBI:30616"/>
    </ligand>
</feature>
<keyword evidence="10 12" id="KW-0811">Translocation</keyword>
<dbReference type="InterPro" id="IPR044722">
    <property type="entry name" value="SecA_SF2_C"/>
</dbReference>
<keyword evidence="8 12" id="KW-0653">Protein transport</keyword>
<dbReference type="STRING" id="1798377.A2872_04705"/>
<dbReference type="SMART" id="SM00958">
    <property type="entry name" value="SecA_PP_bind"/>
    <property type="match status" value="1"/>
</dbReference>
<dbReference type="Proteomes" id="UP000178681">
    <property type="component" value="Unassembled WGS sequence"/>
</dbReference>
<dbReference type="InterPro" id="IPR036670">
    <property type="entry name" value="SecA_X-link_sf"/>
</dbReference>
<dbReference type="InterPro" id="IPR027417">
    <property type="entry name" value="P-loop_NTPase"/>
</dbReference>
<dbReference type="InterPro" id="IPR001650">
    <property type="entry name" value="Helicase_C-like"/>
</dbReference>
<dbReference type="PROSITE" id="PS01312">
    <property type="entry name" value="SECA"/>
    <property type="match status" value="1"/>
</dbReference>
<dbReference type="GO" id="GO:0006605">
    <property type="term" value="P:protein targeting"/>
    <property type="evidence" value="ECO:0007669"/>
    <property type="project" value="UniProtKB-UniRule"/>
</dbReference>
<evidence type="ECO:0000256" key="8">
    <source>
        <dbReference type="ARBA" id="ARBA00022927"/>
    </source>
</evidence>
<evidence type="ECO:0000259" key="16">
    <source>
        <dbReference type="PROSITE" id="PS51194"/>
    </source>
</evidence>
<evidence type="ECO:0000256" key="13">
    <source>
        <dbReference type="RuleBase" id="RU003874"/>
    </source>
</evidence>
<dbReference type="InterPro" id="IPR014018">
    <property type="entry name" value="SecA_motor_DEAD"/>
</dbReference>
<dbReference type="SMART" id="SM00957">
    <property type="entry name" value="SecA_DEAD"/>
    <property type="match status" value="1"/>
</dbReference>
<feature type="region of interest" description="Disordered" evidence="14">
    <location>
        <begin position="813"/>
        <end position="834"/>
    </location>
</feature>
<protein>
    <recommendedName>
        <fullName evidence="12 13">Protein translocase subunit SecA</fullName>
        <ecNumber evidence="12">7.4.2.8</ecNumber>
    </recommendedName>
</protein>
<evidence type="ECO:0000259" key="17">
    <source>
        <dbReference type="PROSITE" id="PS51196"/>
    </source>
</evidence>
<evidence type="ECO:0000256" key="11">
    <source>
        <dbReference type="ARBA" id="ARBA00023136"/>
    </source>
</evidence>
<evidence type="ECO:0000256" key="2">
    <source>
        <dbReference type="ARBA" id="ARBA00007650"/>
    </source>
</evidence>
<dbReference type="InterPro" id="IPR011115">
    <property type="entry name" value="SecA_DEAD"/>
</dbReference>
<proteinExistence type="inferred from homology"/>
<dbReference type="SUPFAM" id="SSF81767">
    <property type="entry name" value="Pre-protein crosslinking domain of SecA"/>
    <property type="match status" value="1"/>
</dbReference>
<comment type="similarity">
    <text evidence="2 12 13">Belongs to the SecA family.</text>
</comment>
<feature type="domain" description="Helicase C-terminal" evidence="16">
    <location>
        <begin position="433"/>
        <end position="611"/>
    </location>
</feature>
<dbReference type="NCBIfam" id="NF009538">
    <property type="entry name" value="PRK12904.1"/>
    <property type="match status" value="1"/>
</dbReference>
<sequence>MNNLFSKFFDANASEVSRFAKIVAQINALEPEIKKLKDSDFPRETESLKKTPDVVRAFALAREASFRVNKERPFDVQLIGSLALNEGKIAEQKTGEGKTLTAAMPLYFNALGGKGVHLVTVNDYLVKVGVGWMGPIYHFLGLSCAGIIHEKSFIYDVEFEDNDAQDWRLRHLRPVSRKEAYAADITYGINSEFGFDYLRDNMTQKVEDLVQRNFTFAIVDEVDSVLIDEARTPHIISAPQAEPIQKYYEYAAVVEKLTPKLDYIIDEKLRTTHLTDHGISKIESLLGVKDVYEKDFATVHHVEAALKARALYQREKDYIVKDGEIVIVDEFTGRLMAGRRWSEGIHQAIEAKENVPIQQESKTLATISLQNYFRKYEKLAGMTGTAATEAEEFHKIYKLDVIVIPTNRPNVRKDFSDQVYKTQRAKYAAIVADVEDCYKRGQPVLVGTTSIEKNEIVSQFLRHRNIPHQVLNAKYHEKEASIIAMAGTKGAVTVATNMAGRGVDIILGGPKEETKEWDKRHSEVVLAGGLHVIGTERHESRRIDNQLRGRAGRQGDPGSSRFYVALDDDIMRIFGGDQVAKLMTMFNIPENQPLEHSLVTRSIEQAQKKVEGLNFDSRKNLVEYDDIMNKQREIIYSMRRKVFDNVRDKDEIMAKVDRDIETLTGLYDNPEKIIEEFSSIIPFDQESQKRLVANFATTDLRQVAHETYEAREKQMGENVMKDIERYVMLSVVDNLWMDHLDAIDDLRSGIGLRGYAQRDPLTEYKAEAFNMFEKLIGAIDDEIVHRIFKVQVNIPPQPAVKIDKVITNAKQLESLQPNPTTSTVPTGTSRGKPGRNDPCWCGKMKPDGIPVKYKHCHYPN</sequence>
<dbReference type="GO" id="GO:0005524">
    <property type="term" value="F:ATP binding"/>
    <property type="evidence" value="ECO:0007669"/>
    <property type="project" value="UniProtKB-UniRule"/>
</dbReference>
<evidence type="ECO:0000256" key="10">
    <source>
        <dbReference type="ARBA" id="ARBA00023010"/>
    </source>
</evidence>
<keyword evidence="11 12" id="KW-0472">Membrane</keyword>
<dbReference type="HAMAP" id="MF_01382">
    <property type="entry name" value="SecA"/>
    <property type="match status" value="1"/>
</dbReference>
<feature type="domain" description="SecA family profile" evidence="17">
    <location>
        <begin position="1"/>
        <end position="595"/>
    </location>
</feature>
<comment type="subcellular location">
    <subcellularLocation>
        <location evidence="12">Cell membrane</location>
        <topology evidence="12">Peripheral membrane protein</topology>
        <orientation evidence="12">Cytoplasmic side</orientation>
    </subcellularLocation>
    <subcellularLocation>
        <location evidence="12">Cytoplasm</location>
    </subcellularLocation>
    <subcellularLocation>
        <location evidence="1">Membrane</location>
        <topology evidence="1">Peripheral membrane protein</topology>
    </subcellularLocation>
    <text evidence="12">Distribution is 50-50.</text>
</comment>
<feature type="binding site" evidence="12">
    <location>
        <position position="77"/>
    </location>
    <ligand>
        <name>ATP</name>
        <dbReference type="ChEBI" id="CHEBI:30616"/>
    </ligand>
</feature>
<evidence type="ECO:0000313" key="19">
    <source>
        <dbReference type="Proteomes" id="UP000178681"/>
    </source>
</evidence>
<dbReference type="InterPro" id="IPR020937">
    <property type="entry name" value="SecA_CS"/>
</dbReference>
<keyword evidence="6 12" id="KW-0547">Nucleotide-binding</keyword>
<comment type="subunit">
    <text evidence="12">Monomer and homodimer. Part of the essential Sec protein translocation apparatus which comprises SecA, SecYEG and auxiliary proteins SecDF. Other proteins may also be involved.</text>
</comment>
<dbReference type="GO" id="GO:0017038">
    <property type="term" value="P:protein import"/>
    <property type="evidence" value="ECO:0007669"/>
    <property type="project" value="InterPro"/>
</dbReference>
<evidence type="ECO:0000256" key="1">
    <source>
        <dbReference type="ARBA" id="ARBA00004170"/>
    </source>
</evidence>
<evidence type="ECO:0000256" key="5">
    <source>
        <dbReference type="ARBA" id="ARBA00022490"/>
    </source>
</evidence>
<dbReference type="PROSITE" id="PS51196">
    <property type="entry name" value="SECA_MOTOR_DEAD"/>
    <property type="match status" value="1"/>
</dbReference>
<keyword evidence="9 12" id="KW-1278">Translocase</keyword>
<dbReference type="NCBIfam" id="TIGR00963">
    <property type="entry name" value="secA"/>
    <property type="match status" value="1"/>
</dbReference>
<dbReference type="SUPFAM" id="SSF52540">
    <property type="entry name" value="P-loop containing nucleoside triphosphate hydrolases"/>
    <property type="match status" value="2"/>
</dbReference>
<feature type="domain" description="Helicase ATP-binding" evidence="15">
    <location>
        <begin position="79"/>
        <end position="261"/>
    </location>
</feature>
<comment type="caution">
    <text evidence="18">The sequence shown here is derived from an EMBL/GenBank/DDBJ whole genome shotgun (WGS) entry which is preliminary data.</text>
</comment>
<dbReference type="GO" id="GO:0008564">
    <property type="term" value="F:protein-exporting ATPase activity"/>
    <property type="evidence" value="ECO:0007669"/>
    <property type="project" value="UniProtKB-EC"/>
</dbReference>